<feature type="domain" description="RING-type" evidence="10">
    <location>
        <begin position="305"/>
        <end position="559"/>
    </location>
</feature>
<dbReference type="SUPFAM" id="SSF57850">
    <property type="entry name" value="RING/U-box"/>
    <property type="match status" value="2"/>
</dbReference>
<dbReference type="InterPro" id="IPR001841">
    <property type="entry name" value="Znf_RING"/>
</dbReference>
<feature type="region of interest" description="Disordered" evidence="8">
    <location>
        <begin position="564"/>
        <end position="591"/>
    </location>
</feature>
<dbReference type="GO" id="GO:0016567">
    <property type="term" value="P:protein ubiquitination"/>
    <property type="evidence" value="ECO:0007669"/>
    <property type="project" value="InterPro"/>
</dbReference>
<evidence type="ECO:0000256" key="7">
    <source>
        <dbReference type="PROSITE-ProRule" id="PRU00175"/>
    </source>
</evidence>
<dbReference type="InterPro" id="IPR013083">
    <property type="entry name" value="Znf_RING/FYVE/PHD"/>
</dbReference>
<comment type="caution">
    <text evidence="11">The sequence shown here is derived from an EMBL/GenBank/DDBJ whole genome shotgun (WGS) entry which is preliminary data.</text>
</comment>
<feature type="region of interest" description="Disordered" evidence="8">
    <location>
        <begin position="327"/>
        <end position="389"/>
    </location>
</feature>
<dbReference type="PROSITE" id="PS51873">
    <property type="entry name" value="TRIAD"/>
    <property type="match status" value="1"/>
</dbReference>
<dbReference type="GO" id="GO:0004842">
    <property type="term" value="F:ubiquitin-protein transferase activity"/>
    <property type="evidence" value="ECO:0007669"/>
    <property type="project" value="InterPro"/>
</dbReference>
<keyword evidence="12" id="KW-1185">Reference proteome</keyword>
<evidence type="ECO:0008006" key="13">
    <source>
        <dbReference type="Google" id="ProtNLM"/>
    </source>
</evidence>
<evidence type="ECO:0000256" key="5">
    <source>
        <dbReference type="ARBA" id="ARBA00022786"/>
    </source>
</evidence>
<proteinExistence type="predicted"/>
<feature type="compositionally biased region" description="Basic residues" evidence="8">
    <location>
        <begin position="370"/>
        <end position="382"/>
    </location>
</feature>
<organism evidence="11 12">
    <name type="scientific">Podila minutissima</name>
    <dbReference type="NCBI Taxonomy" id="64525"/>
    <lineage>
        <taxon>Eukaryota</taxon>
        <taxon>Fungi</taxon>
        <taxon>Fungi incertae sedis</taxon>
        <taxon>Mucoromycota</taxon>
        <taxon>Mortierellomycotina</taxon>
        <taxon>Mortierellomycetes</taxon>
        <taxon>Mortierellales</taxon>
        <taxon>Mortierellaceae</taxon>
        <taxon>Podila</taxon>
    </lineage>
</organism>
<dbReference type="PANTHER" id="PTHR11685">
    <property type="entry name" value="RBR FAMILY RING FINGER AND IBR DOMAIN-CONTAINING"/>
    <property type="match status" value="1"/>
</dbReference>
<sequence length="649" mass="73071">MFDQDDDDQSDGSEGEGDPGYEEIEYWLQRCSICFDSRLDFCLEYCRDQFCRDCFQRYVKEVVSNSWGLDVTKIKCPVCQDAIPLAEWSKYVDQATRDQYQLYNQPYRSFSRFCNGCDEEVFVSQVKKTLVGAPAMEMLPSFESLFSTLKSIITLGGFSHDDSQQKSPSTSRKPNSHFEKKNSLAQVLVKKFSDDYQSLCTAPPMAQSRLPLIAHSYLSGLSFRSLVAPPEQQQSQLQPYLPPSLPPTLRAPVSTVVIPPSLPPAGAPFGQPSNLARRDASTPTGAAMQRSAPQRRQGPTGVLEIYQSLIISLLELFDLQDIDGSRAKEGKVRKSGFEVPDSTGGDIQSSQEPIPTSSQSTSEPAGSKTTLKRARTTTHKVMTRNQSKRESEIKKKIVAFSKDLLSLETRPDQWKELQFLHVRWLRWDWCHKCQLEICLQCGQSTHHENQDCFGHMRSLIDGETITLDSRRKRVKADEKTSTTTKAISHSKGKSRSDQETTTLQWKLKNTNPCPNCCILIHRDDGCNKVDCMLCGYRFCWVCREAWGVDCGFYKCGRQTEDSSSDLSLEKKKEEGQVNRAHGNGNEVQEEHVESLDILTTSTGEINPSPDRHGARPEESLLGLVTPTLSDKPEIGVPNVFVIQQKRARF</sequence>
<gene>
    <name evidence="11" type="ORF">BG006_002935</name>
</gene>
<dbReference type="AlphaFoldDB" id="A0A9P5SMV8"/>
<feature type="compositionally biased region" description="Basic and acidic residues" evidence="8">
    <location>
        <begin position="327"/>
        <end position="336"/>
    </location>
</feature>
<evidence type="ECO:0000259" key="10">
    <source>
        <dbReference type="PROSITE" id="PS51873"/>
    </source>
</evidence>
<feature type="compositionally biased region" description="Polar residues" evidence="8">
    <location>
        <begin position="345"/>
        <end position="369"/>
    </location>
</feature>
<keyword evidence="6" id="KW-0862">Zinc</keyword>
<evidence type="ECO:0000256" key="3">
    <source>
        <dbReference type="ARBA" id="ARBA00022737"/>
    </source>
</evidence>
<evidence type="ECO:0000259" key="9">
    <source>
        <dbReference type="PROSITE" id="PS50089"/>
    </source>
</evidence>
<dbReference type="EMBL" id="JAAAUY010000174">
    <property type="protein sequence ID" value="KAF9333955.1"/>
    <property type="molecule type" value="Genomic_DNA"/>
</dbReference>
<keyword evidence="4 7" id="KW-0863">Zinc-finger</keyword>
<keyword evidence="5" id="KW-0833">Ubl conjugation pathway</keyword>
<dbReference type="Proteomes" id="UP000696485">
    <property type="component" value="Unassembled WGS sequence"/>
</dbReference>
<accession>A0A9P5SMV8</accession>
<keyword evidence="2" id="KW-0479">Metal-binding</keyword>
<dbReference type="PROSITE" id="PS50089">
    <property type="entry name" value="ZF_RING_2"/>
    <property type="match status" value="1"/>
</dbReference>
<dbReference type="GO" id="GO:0008270">
    <property type="term" value="F:zinc ion binding"/>
    <property type="evidence" value="ECO:0007669"/>
    <property type="project" value="UniProtKB-KW"/>
</dbReference>
<name>A0A9P5SMV8_9FUNG</name>
<reference evidence="11" key="1">
    <citation type="journal article" date="2020" name="Fungal Divers.">
        <title>Resolving the Mortierellaceae phylogeny through synthesis of multi-gene phylogenetics and phylogenomics.</title>
        <authorList>
            <person name="Vandepol N."/>
            <person name="Liber J."/>
            <person name="Desiro A."/>
            <person name="Na H."/>
            <person name="Kennedy M."/>
            <person name="Barry K."/>
            <person name="Grigoriev I.V."/>
            <person name="Miller A.N."/>
            <person name="O'Donnell K."/>
            <person name="Stajich J.E."/>
            <person name="Bonito G."/>
        </authorList>
    </citation>
    <scope>NUCLEOTIDE SEQUENCE</scope>
    <source>
        <strain evidence="11">NVP1</strain>
    </source>
</reference>
<evidence type="ECO:0000256" key="6">
    <source>
        <dbReference type="ARBA" id="ARBA00022833"/>
    </source>
</evidence>
<evidence type="ECO:0000313" key="12">
    <source>
        <dbReference type="Proteomes" id="UP000696485"/>
    </source>
</evidence>
<dbReference type="Pfam" id="PF26200">
    <property type="entry name" value="Rcat_RNF216"/>
    <property type="match status" value="1"/>
</dbReference>
<dbReference type="InterPro" id="IPR031127">
    <property type="entry name" value="E3_UB_ligase_RBR"/>
</dbReference>
<feature type="domain" description="RING-type" evidence="9">
    <location>
        <begin position="31"/>
        <end position="80"/>
    </location>
</feature>
<dbReference type="InterPro" id="IPR044066">
    <property type="entry name" value="TRIAD_supradom"/>
</dbReference>
<keyword evidence="3" id="KW-0677">Repeat</keyword>
<dbReference type="Gene3D" id="3.30.40.10">
    <property type="entry name" value="Zinc/RING finger domain, C3HC4 (zinc finger)"/>
    <property type="match status" value="1"/>
</dbReference>
<evidence type="ECO:0000256" key="1">
    <source>
        <dbReference type="ARBA" id="ARBA00022679"/>
    </source>
</evidence>
<protein>
    <recommendedName>
        <fullName evidence="13">RING-type domain-containing protein</fullName>
    </recommendedName>
</protein>
<feature type="region of interest" description="Disordered" evidence="8">
    <location>
        <begin position="160"/>
        <end position="179"/>
    </location>
</feature>
<dbReference type="Gene3D" id="1.20.120.1750">
    <property type="match status" value="1"/>
</dbReference>
<feature type="compositionally biased region" description="Basic and acidic residues" evidence="8">
    <location>
        <begin position="567"/>
        <end position="576"/>
    </location>
</feature>
<evidence type="ECO:0000256" key="2">
    <source>
        <dbReference type="ARBA" id="ARBA00022723"/>
    </source>
</evidence>
<feature type="region of interest" description="Disordered" evidence="8">
    <location>
        <begin position="264"/>
        <end position="299"/>
    </location>
</feature>
<evidence type="ECO:0000256" key="8">
    <source>
        <dbReference type="SAM" id="MobiDB-lite"/>
    </source>
</evidence>
<feature type="region of interest" description="Disordered" evidence="8">
    <location>
        <begin position="471"/>
        <end position="500"/>
    </location>
</feature>
<evidence type="ECO:0000256" key="4">
    <source>
        <dbReference type="ARBA" id="ARBA00022771"/>
    </source>
</evidence>
<evidence type="ECO:0000313" key="11">
    <source>
        <dbReference type="EMBL" id="KAF9333955.1"/>
    </source>
</evidence>
<keyword evidence="1" id="KW-0808">Transferase</keyword>